<dbReference type="Proteomes" id="UP000284531">
    <property type="component" value="Unassembled WGS sequence"/>
</dbReference>
<feature type="coiled-coil region" evidence="1">
    <location>
        <begin position="1"/>
        <end position="28"/>
    </location>
</feature>
<organism evidence="2 3">
    <name type="scientific">Marinifilum flexuosum</name>
    <dbReference type="NCBI Taxonomy" id="1117708"/>
    <lineage>
        <taxon>Bacteria</taxon>
        <taxon>Pseudomonadati</taxon>
        <taxon>Bacteroidota</taxon>
        <taxon>Bacteroidia</taxon>
        <taxon>Marinilabiliales</taxon>
        <taxon>Marinifilaceae</taxon>
    </lineage>
</organism>
<evidence type="ECO:0000313" key="2">
    <source>
        <dbReference type="EMBL" id="RKE02328.1"/>
    </source>
</evidence>
<protein>
    <submittedName>
        <fullName evidence="2">Uncharacterized protein</fullName>
    </submittedName>
</protein>
<dbReference type="EMBL" id="RAPQ01000009">
    <property type="protein sequence ID" value="RKE02328.1"/>
    <property type="molecule type" value="Genomic_DNA"/>
</dbReference>
<sequence>MTRTEKEAKEIKELRNGLKRQVSELARLVFEDSLEDFNRKFCMTLEVCHTHVGLRIHDTNTCDGIENVEMYGLDDIFEPVNFIHPLEGIRRNVKKADIKLKDMKALFLKYKKLNNK</sequence>
<reference evidence="2 3" key="1">
    <citation type="submission" date="2018-09" db="EMBL/GenBank/DDBJ databases">
        <title>Genomic Encyclopedia of Archaeal and Bacterial Type Strains, Phase II (KMG-II): from individual species to whole genera.</title>
        <authorList>
            <person name="Goeker M."/>
        </authorList>
    </citation>
    <scope>NUCLEOTIDE SEQUENCE [LARGE SCALE GENOMIC DNA]</scope>
    <source>
        <strain evidence="2 3">DSM 21950</strain>
    </source>
</reference>
<accession>A0A419X3N6</accession>
<gene>
    <name evidence="2" type="ORF">BXY64_2416</name>
</gene>
<evidence type="ECO:0000256" key="1">
    <source>
        <dbReference type="SAM" id="Coils"/>
    </source>
</evidence>
<keyword evidence="1" id="KW-0175">Coiled coil</keyword>
<comment type="caution">
    <text evidence="2">The sequence shown here is derived from an EMBL/GenBank/DDBJ whole genome shotgun (WGS) entry which is preliminary data.</text>
</comment>
<proteinExistence type="predicted"/>
<keyword evidence="3" id="KW-1185">Reference proteome</keyword>
<dbReference type="AlphaFoldDB" id="A0A419X3N6"/>
<dbReference type="RefSeq" id="WP_120240207.1">
    <property type="nucleotide sequence ID" value="NZ_RAPQ01000009.1"/>
</dbReference>
<evidence type="ECO:0000313" key="3">
    <source>
        <dbReference type="Proteomes" id="UP000284531"/>
    </source>
</evidence>
<name>A0A419X3N6_9BACT</name>